<feature type="region of interest" description="Disordered" evidence="1">
    <location>
        <begin position="202"/>
        <end position="229"/>
    </location>
</feature>
<feature type="compositionally biased region" description="Low complexity" evidence="1">
    <location>
        <begin position="631"/>
        <end position="642"/>
    </location>
</feature>
<organism evidence="3 4">
    <name type="scientific">Orbilia brochopaga</name>
    <dbReference type="NCBI Taxonomy" id="3140254"/>
    <lineage>
        <taxon>Eukaryota</taxon>
        <taxon>Fungi</taxon>
        <taxon>Dikarya</taxon>
        <taxon>Ascomycota</taxon>
        <taxon>Pezizomycotina</taxon>
        <taxon>Orbiliomycetes</taxon>
        <taxon>Orbiliales</taxon>
        <taxon>Orbiliaceae</taxon>
        <taxon>Orbilia</taxon>
    </lineage>
</organism>
<feature type="region of interest" description="Disordered" evidence="1">
    <location>
        <begin position="923"/>
        <end position="958"/>
    </location>
</feature>
<dbReference type="EMBL" id="JAVHNQ010000007">
    <property type="protein sequence ID" value="KAK6341136.1"/>
    <property type="molecule type" value="Genomic_DNA"/>
</dbReference>
<feature type="compositionally biased region" description="Basic and acidic residues" evidence="1">
    <location>
        <begin position="143"/>
        <end position="152"/>
    </location>
</feature>
<feature type="compositionally biased region" description="Basic residues" evidence="1">
    <location>
        <begin position="502"/>
        <end position="516"/>
    </location>
</feature>
<feature type="region of interest" description="Disordered" evidence="1">
    <location>
        <begin position="91"/>
        <end position="187"/>
    </location>
</feature>
<sequence>MLKKVGGLFGGKSSSTEKQSAPATQESDQGAFKILTLNDLPKLSAATMAPAQPAVVPKIAARQLVLSDGPRRSIPEDSYVVQEPLDKRKSYAASIVSPSTPKASRPDFLRSISDRRIDDEIPPMPTRNKSPTNPFRSYEDEERGSPYDDGKSPYDNASVFNFYSGEPSSTNPYKIQRGPSNRSRAETDVPERLKRNMIDLEGWSPSTTVSSNPFGNSPQDERYIPNFSRNVSPVSDARRVSQDIRYSDCGVNPFQGLDDAAREERQSSGGVGDIWDMIVGKTKEEGRKPPPSPRIRIDTSALDPQSVAGPATREQPTHLQIPDSAGSTSPSPVSPAEWYRDILVHYARRPSEINRAMSYIPTPTSPHPPGLSPQEITSMAVPYLADIEIELAELQKAKTDPQAEVLAQQERDRVRDLIQRQLAHEQAIEALERATGGKRMTREQLEPAKIWTEIDLSSVRRNTANSPDAALDVKTTTHDRDSAMTVWPSFTNENAPPVPKIPARHLKKEPKTKLQKKPSLRMFGWGSKNKNAPVQPQMRDIQETPTTAVNISPKAARVLSVDSINTPAPILTQLVTPQRDSAIFGEHYAPSKQQDLEGSVHDTPYLDEKEPPRIHIRNESINTVSAPPPYSRGVASDAASSRRSSRLVQGSSMPKGVPRAQRFPVKATDLPKLSTGSSDIPPRLAATFSDIQFTPTTPHGARTYPANKQQHRNGPAQIGLGDIGFRSNLPSDQRARAEKKRQRQEKRERLFRRGGALWLCGLCCGIRKMTKRMKIFWWSVFLILIVVSVTIVTLKSLKSNKKAPIATVDPLNLVTLENLPPMPVDDVTITPRLVNSVNTCVAPSTMWSCQLPPPLAASINSAQPVFSWRIFALNSSTTIVNPSPVLPIVDDYRNFSKIDRVIGSPLEGEATNFYISLLPSNTTDTPSNALQLPSKQKRSHSRHFPRQATTTGTTPTATPVQLEALPQATVLPDHYTSQQLRFFDRGLPSEHFKFMTFFQKTIYLRTIDADTSNAGPNKLDASGGVSPEEARFVCNWPQTRYITKIYTRPNATDAAGQKKFIVDPNTIGVIRGTNAGGFAGYAVEISEDIANYDKVRPTVSCWPIDERGKIDPLGMQRRVLVQGIGTGTSGVDYRGCQCTWSNFKESTGQGL</sequence>
<evidence type="ECO:0000313" key="3">
    <source>
        <dbReference type="EMBL" id="KAK6341136.1"/>
    </source>
</evidence>
<feature type="compositionally biased region" description="Polar residues" evidence="1">
    <location>
        <begin position="158"/>
        <end position="182"/>
    </location>
</feature>
<keyword evidence="2" id="KW-0472">Membrane</keyword>
<keyword evidence="2" id="KW-1133">Transmembrane helix</keyword>
<keyword evidence="2" id="KW-0812">Transmembrane</keyword>
<feature type="region of interest" description="Disordered" evidence="1">
    <location>
        <begin position="66"/>
        <end position="85"/>
    </location>
</feature>
<feature type="compositionally biased region" description="Polar residues" evidence="1">
    <location>
        <begin position="12"/>
        <end position="28"/>
    </location>
</feature>
<gene>
    <name evidence="3" type="ORF">TWF696_008223</name>
</gene>
<evidence type="ECO:0000256" key="2">
    <source>
        <dbReference type="SAM" id="Phobius"/>
    </source>
</evidence>
<feature type="region of interest" description="Disordered" evidence="1">
    <location>
        <begin position="590"/>
        <end position="747"/>
    </location>
</feature>
<accession>A0AAV9UG59</accession>
<feature type="transmembrane region" description="Helical" evidence="2">
    <location>
        <begin position="775"/>
        <end position="794"/>
    </location>
</feature>
<feature type="compositionally biased region" description="Basic and acidic residues" evidence="1">
    <location>
        <begin position="594"/>
        <end position="618"/>
    </location>
</feature>
<feature type="compositionally biased region" description="Low complexity" evidence="1">
    <location>
        <begin position="948"/>
        <end position="958"/>
    </location>
</feature>
<feature type="compositionally biased region" description="Basic residues" evidence="1">
    <location>
        <begin position="935"/>
        <end position="945"/>
    </location>
</feature>
<keyword evidence="4" id="KW-1185">Reference proteome</keyword>
<feature type="compositionally biased region" description="Basic and acidic residues" evidence="1">
    <location>
        <begin position="104"/>
        <end position="119"/>
    </location>
</feature>
<feature type="region of interest" description="Disordered" evidence="1">
    <location>
        <begin position="487"/>
        <end position="516"/>
    </location>
</feature>
<proteinExistence type="predicted"/>
<evidence type="ECO:0000256" key="1">
    <source>
        <dbReference type="SAM" id="MobiDB-lite"/>
    </source>
</evidence>
<feature type="compositionally biased region" description="Polar residues" evidence="1">
    <location>
        <begin position="923"/>
        <end position="934"/>
    </location>
</feature>
<dbReference type="AlphaFoldDB" id="A0AAV9UG59"/>
<evidence type="ECO:0000313" key="4">
    <source>
        <dbReference type="Proteomes" id="UP001375240"/>
    </source>
</evidence>
<feature type="region of interest" description="Disordered" evidence="1">
    <location>
        <begin position="1"/>
        <end position="31"/>
    </location>
</feature>
<feature type="compositionally biased region" description="Basic residues" evidence="1">
    <location>
        <begin position="737"/>
        <end position="747"/>
    </location>
</feature>
<name>A0AAV9UG59_9PEZI</name>
<comment type="caution">
    <text evidence="3">The sequence shown here is derived from an EMBL/GenBank/DDBJ whole genome shotgun (WGS) entry which is preliminary data.</text>
</comment>
<reference evidence="3 4" key="1">
    <citation type="submission" date="2019-10" db="EMBL/GenBank/DDBJ databases">
        <authorList>
            <person name="Palmer J.M."/>
        </authorList>
    </citation>
    <scope>NUCLEOTIDE SEQUENCE [LARGE SCALE GENOMIC DNA]</scope>
    <source>
        <strain evidence="3 4">TWF696</strain>
    </source>
</reference>
<evidence type="ECO:0008006" key="5">
    <source>
        <dbReference type="Google" id="ProtNLM"/>
    </source>
</evidence>
<dbReference type="Proteomes" id="UP001375240">
    <property type="component" value="Unassembled WGS sequence"/>
</dbReference>
<feature type="compositionally biased region" description="Polar residues" evidence="1">
    <location>
        <begin position="204"/>
        <end position="218"/>
    </location>
</feature>
<protein>
    <recommendedName>
        <fullName evidence="5">Glycoprotease family protein</fullName>
    </recommendedName>
</protein>
<feature type="region of interest" description="Disordered" evidence="1">
    <location>
        <begin position="281"/>
        <end position="334"/>
    </location>
</feature>